<gene>
    <name evidence="2" type="ORF">CEUTPL_LOCUS13310</name>
</gene>
<evidence type="ECO:0000313" key="3">
    <source>
        <dbReference type="Proteomes" id="UP001152799"/>
    </source>
</evidence>
<proteinExistence type="predicted"/>
<keyword evidence="3" id="KW-1185">Reference proteome</keyword>
<dbReference type="EMBL" id="OU892284">
    <property type="protein sequence ID" value="CAG9772908.1"/>
    <property type="molecule type" value="Genomic_DNA"/>
</dbReference>
<feature type="chain" id="PRO_5040252227" evidence="1">
    <location>
        <begin position="21"/>
        <end position="100"/>
    </location>
</feature>
<protein>
    <submittedName>
        <fullName evidence="2">Uncharacterized protein</fullName>
    </submittedName>
</protein>
<organism evidence="2 3">
    <name type="scientific">Ceutorhynchus assimilis</name>
    <name type="common">cabbage seed weevil</name>
    <dbReference type="NCBI Taxonomy" id="467358"/>
    <lineage>
        <taxon>Eukaryota</taxon>
        <taxon>Metazoa</taxon>
        <taxon>Ecdysozoa</taxon>
        <taxon>Arthropoda</taxon>
        <taxon>Hexapoda</taxon>
        <taxon>Insecta</taxon>
        <taxon>Pterygota</taxon>
        <taxon>Neoptera</taxon>
        <taxon>Endopterygota</taxon>
        <taxon>Coleoptera</taxon>
        <taxon>Polyphaga</taxon>
        <taxon>Cucujiformia</taxon>
        <taxon>Curculionidae</taxon>
        <taxon>Ceutorhynchinae</taxon>
        <taxon>Ceutorhynchus</taxon>
    </lineage>
</organism>
<reference evidence="2" key="1">
    <citation type="submission" date="2022-01" db="EMBL/GenBank/DDBJ databases">
        <authorList>
            <person name="King R."/>
        </authorList>
    </citation>
    <scope>NUCLEOTIDE SEQUENCE</scope>
</reference>
<evidence type="ECO:0000313" key="2">
    <source>
        <dbReference type="EMBL" id="CAG9772908.1"/>
    </source>
</evidence>
<evidence type="ECO:0000256" key="1">
    <source>
        <dbReference type="SAM" id="SignalP"/>
    </source>
</evidence>
<sequence length="100" mass="10862">MSKLQIILLLVTIIVKINNAETECKPWTCAATLCLNVTPCPCGTILASGRGYCGCCFECVTPKIGDDCYKDDNGTVTCGPDLQCCKNQKCDKNCKRDCLD</sequence>
<accession>A0A9N9QJB9</accession>
<dbReference type="OrthoDB" id="6777776at2759"/>
<keyword evidence="1" id="KW-0732">Signal</keyword>
<feature type="signal peptide" evidence="1">
    <location>
        <begin position="1"/>
        <end position="20"/>
    </location>
</feature>
<name>A0A9N9QJB9_9CUCU</name>
<dbReference type="Proteomes" id="UP001152799">
    <property type="component" value="Chromosome 8"/>
</dbReference>
<dbReference type="AlphaFoldDB" id="A0A9N9QJB9"/>